<accession>A0A024RY23</accession>
<keyword evidence="2" id="KW-0732">Signal</keyword>
<proteinExistence type="predicted"/>
<feature type="region of interest" description="Disordered" evidence="1">
    <location>
        <begin position="43"/>
        <end position="77"/>
    </location>
</feature>
<dbReference type="HOGENOM" id="CLU_2638386_0_0_1"/>
<evidence type="ECO:0000313" key="3">
    <source>
        <dbReference type="EMBL" id="ETR97757.1"/>
    </source>
</evidence>
<sequence>MHPHTTTCGVALHLALLITAICNPEPPQRDHLHKCTPQRYKPMAMEAQGAQEADDEAKPPARRISLARLGGEKEARR</sequence>
<feature type="signal peptide" evidence="2">
    <location>
        <begin position="1"/>
        <end position="22"/>
    </location>
</feature>
<protein>
    <recommendedName>
        <fullName evidence="5">Secreted protein</fullName>
    </recommendedName>
</protein>
<gene>
    <name evidence="3" type="ORF">M419DRAFT_134283</name>
</gene>
<evidence type="ECO:0000256" key="1">
    <source>
        <dbReference type="SAM" id="MobiDB-lite"/>
    </source>
</evidence>
<dbReference type="AlphaFoldDB" id="A0A024RY23"/>
<reference evidence="4" key="1">
    <citation type="journal article" date="2013" name="Ind. Biotechnol.">
        <title>Comparative genomics analysis of Trichoderma reesei strains.</title>
        <authorList>
            <person name="Koike H."/>
            <person name="Aerts A."/>
            <person name="LaButti K."/>
            <person name="Grigoriev I.V."/>
            <person name="Baker S.E."/>
        </authorList>
    </citation>
    <scope>NUCLEOTIDE SEQUENCE [LARGE SCALE GENOMIC DNA]</scope>
    <source>
        <strain evidence="4">ATCC 56765 / BCRC 32924 / NRRL 11460 / Rut C-30</strain>
    </source>
</reference>
<dbReference type="KEGG" id="trr:M419DRAFT_134283"/>
<feature type="chain" id="PRO_5001533383" description="Secreted protein" evidence="2">
    <location>
        <begin position="23"/>
        <end position="77"/>
    </location>
</feature>
<evidence type="ECO:0008006" key="5">
    <source>
        <dbReference type="Google" id="ProtNLM"/>
    </source>
</evidence>
<name>A0A024RY23_HYPJR</name>
<dbReference type="EMBL" id="KI911168">
    <property type="protein sequence ID" value="ETR97757.1"/>
    <property type="molecule type" value="Genomic_DNA"/>
</dbReference>
<evidence type="ECO:0000256" key="2">
    <source>
        <dbReference type="SAM" id="SignalP"/>
    </source>
</evidence>
<organism evidence="3 4">
    <name type="scientific">Hypocrea jecorina (strain ATCC 56765 / BCRC 32924 / NRRL 11460 / Rut C-30)</name>
    <name type="common">Trichoderma reesei</name>
    <dbReference type="NCBI Taxonomy" id="1344414"/>
    <lineage>
        <taxon>Eukaryota</taxon>
        <taxon>Fungi</taxon>
        <taxon>Dikarya</taxon>
        <taxon>Ascomycota</taxon>
        <taxon>Pezizomycotina</taxon>
        <taxon>Sordariomycetes</taxon>
        <taxon>Hypocreomycetidae</taxon>
        <taxon>Hypocreales</taxon>
        <taxon>Hypocreaceae</taxon>
        <taxon>Trichoderma</taxon>
    </lineage>
</organism>
<evidence type="ECO:0000313" key="4">
    <source>
        <dbReference type="Proteomes" id="UP000024376"/>
    </source>
</evidence>
<dbReference type="Proteomes" id="UP000024376">
    <property type="component" value="Unassembled WGS sequence"/>
</dbReference>